<sequence>MLVWHLMHCVAAGPAARLSGAEAEGVQLLADMLEDSPAGSAYQGVVDGLTTEFLELRTQLSASTASSSGLSPLALAALRRVLARPSAFALFCWAHHAVQQAQVLYELYICPEEQDRLCKAKLALLAAAGLGCSHHLTCDLSTEPLVSAALKVCLATKSLLSHSLAAQLEAVHTHVTPGAHALAAATSGLDLGGCYSPLGGSTALHQGVLLYLQGLVEVLDEWAEHLGLNRQSDSMSKRSRH</sequence>
<evidence type="ECO:0000256" key="1">
    <source>
        <dbReference type="SAM" id="SignalP"/>
    </source>
</evidence>
<protein>
    <submittedName>
        <fullName evidence="2">Uncharacterized protein</fullName>
    </submittedName>
</protein>
<organism evidence="2 3">
    <name type="scientific">Haematococcus lacustris</name>
    <name type="common">Green alga</name>
    <name type="synonym">Haematococcus pluvialis</name>
    <dbReference type="NCBI Taxonomy" id="44745"/>
    <lineage>
        <taxon>Eukaryota</taxon>
        <taxon>Viridiplantae</taxon>
        <taxon>Chlorophyta</taxon>
        <taxon>core chlorophytes</taxon>
        <taxon>Chlorophyceae</taxon>
        <taxon>CS clade</taxon>
        <taxon>Chlamydomonadales</taxon>
        <taxon>Haematococcaceae</taxon>
        <taxon>Haematococcus</taxon>
    </lineage>
</organism>
<name>A0A699YMW6_HAELA</name>
<evidence type="ECO:0000313" key="2">
    <source>
        <dbReference type="EMBL" id="GFH11637.1"/>
    </source>
</evidence>
<gene>
    <name evidence="2" type="ORF">HaLaN_07169</name>
</gene>
<reference evidence="2 3" key="1">
    <citation type="submission" date="2020-02" db="EMBL/GenBank/DDBJ databases">
        <title>Draft genome sequence of Haematococcus lacustris strain NIES-144.</title>
        <authorList>
            <person name="Morimoto D."/>
            <person name="Nakagawa S."/>
            <person name="Yoshida T."/>
            <person name="Sawayama S."/>
        </authorList>
    </citation>
    <scope>NUCLEOTIDE SEQUENCE [LARGE SCALE GENOMIC DNA]</scope>
    <source>
        <strain evidence="2 3">NIES-144</strain>
    </source>
</reference>
<dbReference type="Proteomes" id="UP000485058">
    <property type="component" value="Unassembled WGS sequence"/>
</dbReference>
<feature type="chain" id="PRO_5025564794" evidence="1">
    <location>
        <begin position="24"/>
        <end position="241"/>
    </location>
</feature>
<keyword evidence="1" id="KW-0732">Signal</keyword>
<feature type="signal peptide" evidence="1">
    <location>
        <begin position="1"/>
        <end position="23"/>
    </location>
</feature>
<comment type="caution">
    <text evidence="2">The sequence shown here is derived from an EMBL/GenBank/DDBJ whole genome shotgun (WGS) entry which is preliminary data.</text>
</comment>
<keyword evidence="3" id="KW-1185">Reference proteome</keyword>
<proteinExistence type="predicted"/>
<dbReference type="EMBL" id="BLLF01000420">
    <property type="protein sequence ID" value="GFH11637.1"/>
    <property type="molecule type" value="Genomic_DNA"/>
</dbReference>
<evidence type="ECO:0000313" key="3">
    <source>
        <dbReference type="Proteomes" id="UP000485058"/>
    </source>
</evidence>
<dbReference type="AlphaFoldDB" id="A0A699YMW6"/>
<accession>A0A699YMW6</accession>